<organism evidence="3 4">
    <name type="scientific">Hanseniaspora opuntiae</name>
    <dbReference type="NCBI Taxonomy" id="211096"/>
    <lineage>
        <taxon>Eukaryota</taxon>
        <taxon>Fungi</taxon>
        <taxon>Dikarya</taxon>
        <taxon>Ascomycota</taxon>
        <taxon>Saccharomycotina</taxon>
        <taxon>Saccharomycetes</taxon>
        <taxon>Saccharomycodales</taxon>
        <taxon>Saccharomycodaceae</taxon>
        <taxon>Hanseniaspora</taxon>
    </lineage>
</organism>
<dbReference type="Proteomes" id="UP000095605">
    <property type="component" value="Unassembled WGS sequence"/>
</dbReference>
<evidence type="ECO:0000313" key="3">
    <source>
        <dbReference type="EMBL" id="OEJ82216.1"/>
    </source>
</evidence>
<name>A0A1E5R5N5_9ASCO</name>
<feature type="coiled-coil region" evidence="1">
    <location>
        <begin position="6"/>
        <end position="54"/>
    </location>
</feature>
<evidence type="ECO:0000313" key="4">
    <source>
        <dbReference type="Proteomes" id="UP000095605"/>
    </source>
</evidence>
<evidence type="ECO:0000256" key="1">
    <source>
        <dbReference type="SAM" id="Coils"/>
    </source>
</evidence>
<keyword evidence="4" id="KW-1185">Reference proteome</keyword>
<accession>A0A1E5R5N5</accession>
<dbReference type="EMBL" id="LPNL01000008">
    <property type="protein sequence ID" value="OEJ82216.1"/>
    <property type="molecule type" value="Genomic_DNA"/>
</dbReference>
<protein>
    <submittedName>
        <fullName evidence="3">Uncharacterized protein</fullName>
    </submittedName>
</protein>
<feature type="region of interest" description="Disordered" evidence="2">
    <location>
        <begin position="143"/>
        <end position="259"/>
    </location>
</feature>
<reference evidence="4" key="1">
    <citation type="journal article" date="2016" name="Genome Announc.">
        <title>Genome sequences of three species of Hanseniaspora isolated from spontaneous wine fermentations.</title>
        <authorList>
            <person name="Sternes P.R."/>
            <person name="Lee D."/>
            <person name="Kutyna D.R."/>
            <person name="Borneman A.R."/>
        </authorList>
    </citation>
    <scope>NUCLEOTIDE SEQUENCE [LARGE SCALE GENOMIC DNA]</scope>
    <source>
        <strain evidence="4">AWRI3578</strain>
    </source>
</reference>
<evidence type="ECO:0000256" key="2">
    <source>
        <dbReference type="SAM" id="MobiDB-lite"/>
    </source>
</evidence>
<keyword evidence="1" id="KW-0175">Coiled coil</keyword>
<feature type="compositionally biased region" description="Acidic residues" evidence="2">
    <location>
        <begin position="212"/>
        <end position="230"/>
    </location>
</feature>
<feature type="compositionally biased region" description="Basic and acidic residues" evidence="2">
    <location>
        <begin position="156"/>
        <end position="168"/>
    </location>
</feature>
<feature type="compositionally biased region" description="Basic and acidic residues" evidence="2">
    <location>
        <begin position="231"/>
        <end position="253"/>
    </location>
</feature>
<dbReference type="OrthoDB" id="10070927at2759"/>
<comment type="caution">
    <text evidence="3">The sequence shown here is derived from an EMBL/GenBank/DDBJ whole genome shotgun (WGS) entry which is preliminary data.</text>
</comment>
<gene>
    <name evidence="3" type="ORF">AWRI3578_g3596</name>
</gene>
<proteinExistence type="predicted"/>
<sequence length="259" mass="30021">MENTNREELIQQIKDCEVENERLVSNITRLQIGNKRLRLEYAVLLEQLERASELQEKHSIEELPTLKNLTKDLNIATRNILRYVVDNVSKPSEQRNQDFIESFIEKHVNLSKGLEDQNRKTDIKNGLKEAILEAALIHNKMKGTVIRTRGPRKKKTEKEDTAKEEPLLKKFKVNASDPVKDDDEKEDVGSQLDDQPPSDKHIEIANNSNIDENNDDEDEEEEEDEEDEDDNKPVELDIQERPIEFVNENKSHNIDISSS</sequence>
<dbReference type="AlphaFoldDB" id="A0A1E5R5N5"/>